<accession>A0A0U5H801</accession>
<evidence type="ECO:0000313" key="2">
    <source>
        <dbReference type="EMBL" id="CQH63209.1"/>
    </source>
</evidence>
<feature type="domain" description="UspA" evidence="1">
    <location>
        <begin position="5"/>
        <end position="143"/>
    </location>
</feature>
<dbReference type="KEGG" id="hhb:Hhub_4010"/>
<dbReference type="EMBL" id="LN831303">
    <property type="protein sequence ID" value="CQH63209.1"/>
    <property type="molecule type" value="Genomic_DNA"/>
</dbReference>
<name>A0A0U5H801_9EURY</name>
<dbReference type="InterPro" id="IPR014729">
    <property type="entry name" value="Rossmann-like_a/b/a_fold"/>
</dbReference>
<keyword evidence="3" id="KW-1185">Reference proteome</keyword>
<evidence type="ECO:0000259" key="1">
    <source>
        <dbReference type="Pfam" id="PF00582"/>
    </source>
</evidence>
<sequence length="156" mass="16941">MERGLIVIKEPEPHDKILREAAQQARGSDAPLVVLTFATERQIGSGIEKFEALGGVEGVTYDNEAEFVTAAEAALEEYVEEALDGIDVEYEAVVRVIDGGYGTATLTAAEDFNCDHVFITSQQRSPTGKAIFGDFSQRVILNFDGFVTTHVVRNGT</sequence>
<reference evidence="3" key="1">
    <citation type="journal article" date="2016" name="Environ. Microbiol.">
        <title>The complete genome of a viable archaeum isolated from 123-million-year-old rock salt.</title>
        <authorList>
            <person name="Jaakkola S.T."/>
            <person name="Pfeiffer F."/>
            <person name="Ravantti J.J."/>
            <person name="Guo Q."/>
            <person name="Liu Y."/>
            <person name="Chen X."/>
            <person name="Ma H."/>
            <person name="Yang C."/>
            <person name="Oksanen H.M."/>
            <person name="Bamford D.H."/>
        </authorList>
    </citation>
    <scope>NUCLEOTIDE SEQUENCE</scope>
    <source>
        <strain evidence="3">JI20-1</strain>
        <plasmid evidence="3">Plasmid pSTJ001</plasmid>
    </source>
</reference>
<gene>
    <name evidence="2" type="ORF">HHUB_4010</name>
</gene>
<dbReference type="CDD" id="cd00293">
    <property type="entry name" value="USP-like"/>
    <property type="match status" value="1"/>
</dbReference>
<evidence type="ECO:0000313" key="3">
    <source>
        <dbReference type="Proteomes" id="UP000066737"/>
    </source>
</evidence>
<dbReference type="Gene3D" id="3.40.50.620">
    <property type="entry name" value="HUPs"/>
    <property type="match status" value="1"/>
</dbReference>
<protein>
    <submittedName>
        <fullName evidence="2">UspA domain protein</fullName>
    </submittedName>
</protein>
<dbReference type="RefSeq" id="WP_059058343.1">
    <property type="nucleotide sequence ID" value="NZ_CEML01000003.1"/>
</dbReference>
<proteinExistence type="predicted"/>
<organism evidence="2 3">
    <name type="scientific">Halobacterium hubeiense</name>
    <dbReference type="NCBI Taxonomy" id="1407499"/>
    <lineage>
        <taxon>Archaea</taxon>
        <taxon>Methanobacteriati</taxon>
        <taxon>Methanobacteriota</taxon>
        <taxon>Stenosarchaea group</taxon>
        <taxon>Halobacteria</taxon>
        <taxon>Halobacteriales</taxon>
        <taxon>Halobacteriaceae</taxon>
        <taxon>Halobacterium</taxon>
    </lineage>
</organism>
<dbReference type="Proteomes" id="UP000066737">
    <property type="component" value="Plasmid pSTJ001"/>
</dbReference>
<dbReference type="InterPro" id="IPR006016">
    <property type="entry name" value="UspA"/>
</dbReference>
<dbReference type="Pfam" id="PF00582">
    <property type="entry name" value="Usp"/>
    <property type="match status" value="1"/>
</dbReference>
<dbReference type="SUPFAM" id="SSF52402">
    <property type="entry name" value="Adenine nucleotide alpha hydrolases-like"/>
    <property type="match status" value="1"/>
</dbReference>
<geneLocation type="plasmid" evidence="3">
    <name>pSTJ001</name>
</geneLocation>
<dbReference type="GeneID" id="26660361"/>
<dbReference type="AlphaFoldDB" id="A0A0U5H801"/>
<dbReference type="OrthoDB" id="307404at2157"/>